<comment type="catalytic activity">
    <reaction evidence="7">
        <text>L-threonyl-[protein] + ATP = O-phospho-L-threonyl-[protein] + ADP + H(+)</text>
        <dbReference type="Rhea" id="RHEA:46608"/>
        <dbReference type="Rhea" id="RHEA-COMP:11060"/>
        <dbReference type="Rhea" id="RHEA-COMP:11605"/>
        <dbReference type="ChEBI" id="CHEBI:15378"/>
        <dbReference type="ChEBI" id="CHEBI:30013"/>
        <dbReference type="ChEBI" id="CHEBI:30616"/>
        <dbReference type="ChEBI" id="CHEBI:61977"/>
        <dbReference type="ChEBI" id="CHEBI:456216"/>
        <dbReference type="EC" id="2.7.11.1"/>
    </reaction>
</comment>
<reference evidence="11" key="1">
    <citation type="submission" date="2022-10" db="EMBL/GenBank/DDBJ databases">
        <title>Determination and structural analysis of whole genome sequence of Sarocladium strictum F4-1.</title>
        <authorList>
            <person name="Hu L."/>
            <person name="Jiang Y."/>
        </authorList>
    </citation>
    <scope>NUCLEOTIDE SEQUENCE</scope>
    <source>
        <strain evidence="11">F4-1</strain>
    </source>
</reference>
<keyword evidence="12" id="KW-1185">Reference proteome</keyword>
<evidence type="ECO:0000256" key="1">
    <source>
        <dbReference type="ARBA" id="ARBA00012513"/>
    </source>
</evidence>
<dbReference type="InterPro" id="IPR000719">
    <property type="entry name" value="Prot_kinase_dom"/>
</dbReference>
<evidence type="ECO:0000256" key="8">
    <source>
        <dbReference type="ARBA" id="ARBA00048679"/>
    </source>
</evidence>
<dbReference type="Pfam" id="PF00069">
    <property type="entry name" value="Pkinase"/>
    <property type="match status" value="1"/>
</dbReference>
<comment type="caution">
    <text evidence="11">The sequence shown here is derived from an EMBL/GenBank/DDBJ whole genome shotgun (WGS) entry which is preliminary data.</text>
</comment>
<evidence type="ECO:0000256" key="9">
    <source>
        <dbReference type="SAM" id="MobiDB-lite"/>
    </source>
</evidence>
<proteinExistence type="predicted"/>
<dbReference type="SUPFAM" id="SSF56112">
    <property type="entry name" value="Protein kinase-like (PK-like)"/>
    <property type="match status" value="1"/>
</dbReference>
<evidence type="ECO:0000256" key="6">
    <source>
        <dbReference type="ARBA" id="ARBA00022840"/>
    </source>
</evidence>
<accession>A0AA39G9H6</accession>
<keyword evidence="3" id="KW-0808">Transferase</keyword>
<name>A0AA39G9H6_SARSR</name>
<dbReference type="InterPro" id="IPR011009">
    <property type="entry name" value="Kinase-like_dom_sf"/>
</dbReference>
<organism evidence="11 12">
    <name type="scientific">Sarocladium strictum</name>
    <name type="common">Black bundle disease fungus</name>
    <name type="synonym">Acremonium strictum</name>
    <dbReference type="NCBI Taxonomy" id="5046"/>
    <lineage>
        <taxon>Eukaryota</taxon>
        <taxon>Fungi</taxon>
        <taxon>Dikarya</taxon>
        <taxon>Ascomycota</taxon>
        <taxon>Pezizomycotina</taxon>
        <taxon>Sordariomycetes</taxon>
        <taxon>Hypocreomycetidae</taxon>
        <taxon>Hypocreales</taxon>
        <taxon>Sarocladiaceae</taxon>
        <taxon>Sarocladium</taxon>
    </lineage>
</organism>
<dbReference type="Gene3D" id="1.10.510.10">
    <property type="entry name" value="Transferase(Phosphotransferase) domain 1"/>
    <property type="match status" value="1"/>
</dbReference>
<keyword evidence="6" id="KW-0067">ATP-binding</keyword>
<dbReference type="EC" id="2.7.11.1" evidence="1"/>
<comment type="catalytic activity">
    <reaction evidence="8">
        <text>L-seryl-[protein] + ATP = O-phospho-L-seryl-[protein] + ADP + H(+)</text>
        <dbReference type="Rhea" id="RHEA:17989"/>
        <dbReference type="Rhea" id="RHEA-COMP:9863"/>
        <dbReference type="Rhea" id="RHEA-COMP:11604"/>
        <dbReference type="ChEBI" id="CHEBI:15378"/>
        <dbReference type="ChEBI" id="CHEBI:29999"/>
        <dbReference type="ChEBI" id="CHEBI:30616"/>
        <dbReference type="ChEBI" id="CHEBI:83421"/>
        <dbReference type="ChEBI" id="CHEBI:456216"/>
        <dbReference type="EC" id="2.7.11.1"/>
    </reaction>
</comment>
<evidence type="ECO:0000313" key="12">
    <source>
        <dbReference type="Proteomes" id="UP001175261"/>
    </source>
</evidence>
<evidence type="ECO:0000256" key="7">
    <source>
        <dbReference type="ARBA" id="ARBA00047899"/>
    </source>
</evidence>
<evidence type="ECO:0000256" key="5">
    <source>
        <dbReference type="ARBA" id="ARBA00022777"/>
    </source>
</evidence>
<dbReference type="GO" id="GO:0004674">
    <property type="term" value="F:protein serine/threonine kinase activity"/>
    <property type="evidence" value="ECO:0007669"/>
    <property type="project" value="UniProtKB-KW"/>
</dbReference>
<dbReference type="GO" id="GO:0005524">
    <property type="term" value="F:ATP binding"/>
    <property type="evidence" value="ECO:0007669"/>
    <property type="project" value="UniProtKB-KW"/>
</dbReference>
<feature type="compositionally biased region" description="Low complexity" evidence="9">
    <location>
        <begin position="44"/>
        <end position="53"/>
    </location>
</feature>
<evidence type="ECO:0000256" key="3">
    <source>
        <dbReference type="ARBA" id="ARBA00022679"/>
    </source>
</evidence>
<keyword evidence="5" id="KW-0418">Kinase</keyword>
<evidence type="ECO:0000259" key="10">
    <source>
        <dbReference type="PROSITE" id="PS50011"/>
    </source>
</evidence>
<feature type="domain" description="Protein kinase" evidence="10">
    <location>
        <begin position="99"/>
        <end position="482"/>
    </location>
</feature>
<gene>
    <name evidence="11" type="ORF">NLU13_9098</name>
</gene>
<dbReference type="GO" id="GO:0050684">
    <property type="term" value="P:regulation of mRNA processing"/>
    <property type="evidence" value="ECO:0007669"/>
    <property type="project" value="TreeGrafter"/>
</dbReference>
<dbReference type="SMART" id="SM00220">
    <property type="entry name" value="S_TKc"/>
    <property type="match status" value="1"/>
</dbReference>
<dbReference type="PANTHER" id="PTHR47634:SF9">
    <property type="entry name" value="PROTEIN KINASE DOMAIN-CONTAINING PROTEIN-RELATED"/>
    <property type="match status" value="1"/>
</dbReference>
<dbReference type="Gene3D" id="3.30.200.20">
    <property type="entry name" value="Phosphorylase Kinase, domain 1"/>
    <property type="match status" value="1"/>
</dbReference>
<dbReference type="EMBL" id="JAPDFR010000009">
    <property type="protein sequence ID" value="KAK0383185.1"/>
    <property type="molecule type" value="Genomic_DNA"/>
</dbReference>
<evidence type="ECO:0000256" key="2">
    <source>
        <dbReference type="ARBA" id="ARBA00022527"/>
    </source>
</evidence>
<sequence length="488" mass="55782">MFMFFPACRTRSYIATRGLPRLPQVHRIFGPLSTSSPHSPPSRPAHSGRSSSSFTMQPSSVNTPKLLPFGKLIDEEQLPGYDYRNYYPANPGDVIDSRYELVAKLGWGSDSTVWLAKVISSDAPCAKRNYVAIKFCNSDISGPEKWLEAEMNMHLATTKPEHQGRGALATAFEAFEILSPRGCTHLALVFEPLREPLWLFKRRLDNQRSTSRSKRLPLIKTYIQILLEGLNYMHSQCRVLHTDLKLDNIMLTFESQSTIKTFVDEQIAQPMARKVFNDHIVYRCHNDFGPILKSLGKMMPNITDFGLAHRCEVPVLFYPIQPDGYRAPEVLLGYGWSFSADIWNFGLVVWELLTGRSLFSTPGTPYNAAQHLADMIALLGDVPADILRRERDLRYHKWPFQARNMAGKLCDNATDFYGGPFFDDEGRFLHDRLIARSRNLEGEVPDFLKSEVELFLPFMRRMLCWSPQDRATADDLVDDPWLGPCHWR</sequence>
<dbReference type="AlphaFoldDB" id="A0AA39G9H6"/>
<dbReference type="PROSITE" id="PS00108">
    <property type="entry name" value="PROTEIN_KINASE_ST"/>
    <property type="match status" value="1"/>
</dbReference>
<keyword evidence="2" id="KW-0723">Serine/threonine-protein kinase</keyword>
<evidence type="ECO:0000256" key="4">
    <source>
        <dbReference type="ARBA" id="ARBA00022741"/>
    </source>
</evidence>
<evidence type="ECO:0000313" key="11">
    <source>
        <dbReference type="EMBL" id="KAK0383185.1"/>
    </source>
</evidence>
<dbReference type="Proteomes" id="UP001175261">
    <property type="component" value="Unassembled WGS sequence"/>
</dbReference>
<dbReference type="InterPro" id="IPR051334">
    <property type="entry name" value="SRPK"/>
</dbReference>
<dbReference type="PANTHER" id="PTHR47634">
    <property type="entry name" value="PROTEIN KINASE DOMAIN-CONTAINING PROTEIN-RELATED"/>
    <property type="match status" value="1"/>
</dbReference>
<protein>
    <recommendedName>
        <fullName evidence="1">non-specific serine/threonine protein kinase</fullName>
        <ecNumber evidence="1">2.7.11.1</ecNumber>
    </recommendedName>
</protein>
<dbReference type="InterPro" id="IPR008271">
    <property type="entry name" value="Ser/Thr_kinase_AS"/>
</dbReference>
<feature type="region of interest" description="Disordered" evidence="9">
    <location>
        <begin position="30"/>
        <end position="62"/>
    </location>
</feature>
<dbReference type="PROSITE" id="PS50011">
    <property type="entry name" value="PROTEIN_KINASE_DOM"/>
    <property type="match status" value="1"/>
</dbReference>
<keyword evidence="4" id="KW-0547">Nucleotide-binding</keyword>
<dbReference type="GO" id="GO:0000245">
    <property type="term" value="P:spliceosomal complex assembly"/>
    <property type="evidence" value="ECO:0007669"/>
    <property type="project" value="TreeGrafter"/>
</dbReference>